<organism evidence="8 9">
    <name type="scientific">Novosphingobium aureum</name>
    <dbReference type="NCBI Taxonomy" id="2792964"/>
    <lineage>
        <taxon>Bacteria</taxon>
        <taxon>Pseudomonadati</taxon>
        <taxon>Pseudomonadota</taxon>
        <taxon>Alphaproteobacteria</taxon>
        <taxon>Sphingomonadales</taxon>
        <taxon>Sphingomonadaceae</taxon>
        <taxon>Novosphingobium</taxon>
    </lineage>
</organism>
<feature type="transmembrane region" description="Helical" evidence="6">
    <location>
        <begin position="134"/>
        <end position="155"/>
    </location>
</feature>
<protein>
    <submittedName>
        <fullName evidence="8">Prepilin peptidase</fullName>
    </submittedName>
</protein>
<evidence type="ECO:0000256" key="2">
    <source>
        <dbReference type="ARBA" id="ARBA00022475"/>
    </source>
</evidence>
<evidence type="ECO:0000313" key="8">
    <source>
        <dbReference type="EMBL" id="MBH0112540.1"/>
    </source>
</evidence>
<evidence type="ECO:0000259" key="7">
    <source>
        <dbReference type="Pfam" id="PF01478"/>
    </source>
</evidence>
<dbReference type="GO" id="GO:0004190">
    <property type="term" value="F:aspartic-type endopeptidase activity"/>
    <property type="evidence" value="ECO:0007669"/>
    <property type="project" value="InterPro"/>
</dbReference>
<dbReference type="InterPro" id="IPR000045">
    <property type="entry name" value="Prepilin_IV_endopep_pep"/>
</dbReference>
<dbReference type="InterPro" id="IPR052218">
    <property type="entry name" value="Preflagellin_Peptidase"/>
</dbReference>
<feature type="transmembrane region" description="Helical" evidence="6">
    <location>
        <begin position="100"/>
        <end position="122"/>
    </location>
</feature>
<accession>A0A931MKJ7</accession>
<keyword evidence="9" id="KW-1185">Reference proteome</keyword>
<dbReference type="EMBL" id="JADZGI010000001">
    <property type="protein sequence ID" value="MBH0112540.1"/>
    <property type="molecule type" value="Genomic_DNA"/>
</dbReference>
<sequence length="235" mass="24719">MSGAILSYGLLAGLAIALLYAAFTDIRRREIDNTLNLGIALAAPLWWLAMGMGWQQIGFQLGLALLTFVIACVLFALRQMGGGDVKLLTALALWFTPGAFLQLVVLMAVIGGGGSIAMAAFNMKRMPGETWRDALAFLAAATWTLGAAAVIFALATGRPLVSQAAVRTISALIPGAWVVALVVLAVLALLGLGFHQIMRRQKSRLPIPYGVAISAAGLWVLAAETRAAIEFSPVS</sequence>
<evidence type="ECO:0000256" key="3">
    <source>
        <dbReference type="ARBA" id="ARBA00022692"/>
    </source>
</evidence>
<proteinExistence type="predicted"/>
<evidence type="ECO:0000256" key="1">
    <source>
        <dbReference type="ARBA" id="ARBA00004651"/>
    </source>
</evidence>
<feature type="transmembrane region" description="Helical" evidence="6">
    <location>
        <begin position="175"/>
        <end position="195"/>
    </location>
</feature>
<evidence type="ECO:0000256" key="5">
    <source>
        <dbReference type="ARBA" id="ARBA00023136"/>
    </source>
</evidence>
<dbReference type="RefSeq" id="WP_197162114.1">
    <property type="nucleotide sequence ID" value="NZ_JADZGI010000001.1"/>
</dbReference>
<dbReference type="Gene3D" id="1.20.120.1220">
    <property type="match status" value="1"/>
</dbReference>
<reference evidence="8" key="1">
    <citation type="submission" date="2020-11" db="EMBL/GenBank/DDBJ databases">
        <title>Novosphingobium aureum sp. nov., a marine bacterium isolated from sediment of a salt flat.</title>
        <authorList>
            <person name="Yoo Y."/>
            <person name="Kim J.-J."/>
        </authorList>
    </citation>
    <scope>NUCLEOTIDE SEQUENCE</scope>
    <source>
        <strain evidence="8">YJ-S2-02</strain>
    </source>
</reference>
<dbReference type="AlphaFoldDB" id="A0A931MKJ7"/>
<feature type="transmembrane region" description="Helical" evidence="6">
    <location>
        <begin position="61"/>
        <end position="80"/>
    </location>
</feature>
<keyword evidence="5 6" id="KW-0472">Membrane</keyword>
<keyword evidence="4 6" id="KW-1133">Transmembrane helix</keyword>
<feature type="transmembrane region" description="Helical" evidence="6">
    <location>
        <begin position="207"/>
        <end position="229"/>
    </location>
</feature>
<evidence type="ECO:0000256" key="4">
    <source>
        <dbReference type="ARBA" id="ARBA00022989"/>
    </source>
</evidence>
<dbReference type="Pfam" id="PF01478">
    <property type="entry name" value="Peptidase_A24"/>
    <property type="match status" value="1"/>
</dbReference>
<name>A0A931MKJ7_9SPHN</name>
<keyword evidence="2" id="KW-1003">Cell membrane</keyword>
<dbReference type="GO" id="GO:0005886">
    <property type="term" value="C:plasma membrane"/>
    <property type="evidence" value="ECO:0007669"/>
    <property type="project" value="UniProtKB-SubCell"/>
</dbReference>
<dbReference type="Proteomes" id="UP000617634">
    <property type="component" value="Unassembled WGS sequence"/>
</dbReference>
<gene>
    <name evidence="8" type="ORF">I5E68_06185</name>
</gene>
<comment type="subcellular location">
    <subcellularLocation>
        <location evidence="1">Cell membrane</location>
        <topology evidence="1">Multi-pass membrane protein</topology>
    </subcellularLocation>
</comment>
<keyword evidence="3 6" id="KW-0812">Transmembrane</keyword>
<feature type="domain" description="Prepilin type IV endopeptidase peptidase" evidence="7">
    <location>
        <begin position="14"/>
        <end position="112"/>
    </location>
</feature>
<evidence type="ECO:0000313" key="9">
    <source>
        <dbReference type="Proteomes" id="UP000617634"/>
    </source>
</evidence>
<dbReference type="PANTHER" id="PTHR36506">
    <property type="entry name" value="PREFLAGELLIN PEPTIDASE"/>
    <property type="match status" value="1"/>
</dbReference>
<comment type="caution">
    <text evidence="8">The sequence shown here is derived from an EMBL/GenBank/DDBJ whole genome shotgun (WGS) entry which is preliminary data.</text>
</comment>
<dbReference type="PANTHER" id="PTHR36506:SF1">
    <property type="entry name" value="PREFLAGELLIN PEPTIDASE"/>
    <property type="match status" value="1"/>
</dbReference>
<evidence type="ECO:0000256" key="6">
    <source>
        <dbReference type="SAM" id="Phobius"/>
    </source>
</evidence>